<proteinExistence type="predicted"/>
<evidence type="ECO:0000313" key="1">
    <source>
        <dbReference type="EMBL" id="CAA9453141.1"/>
    </source>
</evidence>
<accession>A0A6J4QS14</accession>
<sequence>MGTLISCYGDHIEEAPLARWRRPPEEWPRREVGPLLNARTIIKLLGNRKVRQGVVKLLKNPTIRRMVIKQITRRLGRR</sequence>
<dbReference type="AlphaFoldDB" id="A0A6J4QS14"/>
<gene>
    <name evidence="1" type="ORF">AVDCRST_MAG14-1197</name>
</gene>
<name>A0A6J4QS14_9ACTN</name>
<reference evidence="1" key="1">
    <citation type="submission" date="2020-02" db="EMBL/GenBank/DDBJ databases">
        <authorList>
            <person name="Meier V. D."/>
        </authorList>
    </citation>
    <scope>NUCLEOTIDE SEQUENCE</scope>
    <source>
        <strain evidence="1">AVDCRST_MAG14</strain>
    </source>
</reference>
<dbReference type="EMBL" id="CADCVG010000050">
    <property type="protein sequence ID" value="CAA9453141.1"/>
    <property type="molecule type" value="Genomic_DNA"/>
</dbReference>
<protein>
    <submittedName>
        <fullName evidence="1">Uncharacterized protein</fullName>
    </submittedName>
</protein>
<organism evidence="1">
    <name type="scientific">uncultured Rubrobacteraceae bacterium</name>
    <dbReference type="NCBI Taxonomy" id="349277"/>
    <lineage>
        <taxon>Bacteria</taxon>
        <taxon>Bacillati</taxon>
        <taxon>Actinomycetota</taxon>
        <taxon>Rubrobacteria</taxon>
        <taxon>Rubrobacterales</taxon>
        <taxon>Rubrobacteraceae</taxon>
        <taxon>environmental samples</taxon>
    </lineage>
</organism>